<accession>A0A7U2FGH6</accession>
<evidence type="ECO:0000313" key="2">
    <source>
        <dbReference type="Proteomes" id="UP000663193"/>
    </source>
</evidence>
<dbReference type="KEGG" id="pno:SNOG_16591"/>
<dbReference type="OMA" id="WLRTCRY"/>
<name>A0A7U2FGH6_PHANO</name>
<dbReference type="AlphaFoldDB" id="A0A7U2FGH6"/>
<reference evidence="2" key="1">
    <citation type="journal article" date="2021" name="BMC Genomics">
        <title>Chromosome-level genome assembly and manually-curated proteome of model necrotroph Parastagonospora nodorum Sn15 reveals a genome-wide trove of candidate effector homologs, and redundancy of virulence-related functions within an accessory chromosome.</title>
        <authorList>
            <person name="Bertazzoni S."/>
            <person name="Jones D.A.B."/>
            <person name="Phan H.T."/>
            <person name="Tan K.-C."/>
            <person name="Hane J.K."/>
        </authorList>
    </citation>
    <scope>NUCLEOTIDE SEQUENCE [LARGE SCALE GENOMIC DNA]</scope>
    <source>
        <strain evidence="2">SN15 / ATCC MYA-4574 / FGSC 10173)</strain>
    </source>
</reference>
<dbReference type="Proteomes" id="UP000663193">
    <property type="component" value="Chromosome 13"/>
</dbReference>
<protein>
    <submittedName>
        <fullName evidence="1">Uncharacterized protein</fullName>
    </submittedName>
</protein>
<dbReference type="RefSeq" id="XP_001806676.1">
    <property type="nucleotide sequence ID" value="XM_001806624.1"/>
</dbReference>
<keyword evidence="2" id="KW-1185">Reference proteome</keyword>
<dbReference type="OrthoDB" id="2851338at2759"/>
<dbReference type="EMBL" id="CP069035">
    <property type="protein sequence ID" value="QRD02426.1"/>
    <property type="molecule type" value="Genomic_DNA"/>
</dbReference>
<organism evidence="1 2">
    <name type="scientific">Phaeosphaeria nodorum (strain SN15 / ATCC MYA-4574 / FGSC 10173)</name>
    <name type="common">Glume blotch fungus</name>
    <name type="synonym">Parastagonospora nodorum</name>
    <dbReference type="NCBI Taxonomy" id="321614"/>
    <lineage>
        <taxon>Eukaryota</taxon>
        <taxon>Fungi</taxon>
        <taxon>Dikarya</taxon>
        <taxon>Ascomycota</taxon>
        <taxon>Pezizomycotina</taxon>
        <taxon>Dothideomycetes</taxon>
        <taxon>Pleosporomycetidae</taxon>
        <taxon>Pleosporales</taxon>
        <taxon>Pleosporineae</taxon>
        <taxon>Phaeosphaeriaceae</taxon>
        <taxon>Parastagonospora</taxon>
    </lineage>
</organism>
<sequence length="235" mass="26310">MSTPQAWSGPGIILSFFKLLDSPTISEETLEDWFGREYAPALIASGVVKKAWLYQAANADYDKQHLIVYNVPELAQVQAGKIQEVPRTSNSGLFEGTVDDYIEIETRIYSFVQLYEKSAHGEEAAPVMMLAMVQPAQGGEADLDAWYKDEHNEQMSKEPGYWRTSRFSLLHQHSTGSQQNEKLSFLAVHEFGEENALGTEVKPLDPMTDWTKKVMASAKGIDAAIYHKQRGFGDS</sequence>
<dbReference type="VEuPathDB" id="FungiDB:JI435_165910"/>
<proteinExistence type="predicted"/>
<gene>
    <name evidence="1" type="ORF">JI435_165910</name>
</gene>
<evidence type="ECO:0000313" key="1">
    <source>
        <dbReference type="EMBL" id="QRD02426.1"/>
    </source>
</evidence>